<dbReference type="GO" id="GO:0008320">
    <property type="term" value="F:protein transmembrane transporter activity"/>
    <property type="evidence" value="ECO:0007669"/>
    <property type="project" value="TreeGrafter"/>
</dbReference>
<dbReference type="InterPro" id="IPR005565">
    <property type="entry name" value="Hemolysn_activator_HlyB_C"/>
</dbReference>
<keyword evidence="1" id="KW-1134">Transmembrane beta strand</keyword>
<feature type="signal peptide" evidence="4">
    <location>
        <begin position="1"/>
        <end position="26"/>
    </location>
</feature>
<proteinExistence type="predicted"/>
<feature type="chain" id="PRO_5011114502" evidence="4">
    <location>
        <begin position="27"/>
        <end position="572"/>
    </location>
</feature>
<feature type="domain" description="Haemolysin activator HlyB C-terminal" evidence="5">
    <location>
        <begin position="271"/>
        <end position="532"/>
    </location>
</feature>
<dbReference type="Pfam" id="PF08479">
    <property type="entry name" value="POTRA_2"/>
    <property type="match status" value="1"/>
</dbReference>
<dbReference type="AlphaFoldDB" id="A0A158HIS8"/>
<dbReference type="PANTHER" id="PTHR34597">
    <property type="entry name" value="SLR1661 PROTEIN"/>
    <property type="match status" value="1"/>
</dbReference>
<dbReference type="InterPro" id="IPR051544">
    <property type="entry name" value="TPS_OM_transporter"/>
</dbReference>
<organism evidence="7 8">
    <name type="scientific">Caballeronia cordobensis</name>
    <name type="common">Burkholderia cordobensis</name>
    <dbReference type="NCBI Taxonomy" id="1353886"/>
    <lineage>
        <taxon>Bacteria</taxon>
        <taxon>Pseudomonadati</taxon>
        <taxon>Pseudomonadota</taxon>
        <taxon>Betaproteobacteria</taxon>
        <taxon>Burkholderiales</taxon>
        <taxon>Burkholderiaceae</taxon>
        <taxon>Caballeronia</taxon>
    </lineage>
</organism>
<dbReference type="PANTHER" id="PTHR34597:SF6">
    <property type="entry name" value="BLR6126 PROTEIN"/>
    <property type="match status" value="1"/>
</dbReference>
<reference evidence="8" key="1">
    <citation type="submission" date="2016-01" db="EMBL/GenBank/DDBJ databases">
        <authorList>
            <person name="Peeters C."/>
        </authorList>
    </citation>
    <scope>NUCLEOTIDE SEQUENCE [LARGE SCALE GENOMIC DNA]</scope>
</reference>
<dbReference type="Pfam" id="PF03865">
    <property type="entry name" value="ShlB"/>
    <property type="match status" value="1"/>
</dbReference>
<dbReference type="GO" id="GO:0098046">
    <property type="term" value="C:type V protein secretion system complex"/>
    <property type="evidence" value="ECO:0007669"/>
    <property type="project" value="TreeGrafter"/>
</dbReference>
<accession>A0A158HIS8</accession>
<dbReference type="EMBL" id="FCNY02000008">
    <property type="protein sequence ID" value="SAL44206.1"/>
    <property type="molecule type" value="Genomic_DNA"/>
</dbReference>
<evidence type="ECO:0000256" key="3">
    <source>
        <dbReference type="ARBA" id="ARBA00023237"/>
    </source>
</evidence>
<evidence type="ECO:0000256" key="2">
    <source>
        <dbReference type="ARBA" id="ARBA00022692"/>
    </source>
</evidence>
<sequence length="572" mass="60819">MKIRDWTRALMLAAFAAAVPSHSVHAQTAPAPAPRANLGGNPLDALPQVNAPPKPPVSVNIAPPAPALDTLLARHLTPGKIEIEGVKALPFDQIAERFKPLVGKDVTIGQLIDAANGVSALYKERGYALSFAFIPAQTFQDGVVRVTVVEGYIDKVVVKGNAGAAEKRIRAVAAQMQKDRPLTQANFERYINVLGMIPGVKAKATVAPPQNTDGATTLELDVERKPFNVSTGIDFNHPGVQGILSATENGMLGFGESLTASALLPKGRDDQTYYALNGTLPIGADGFTAKVDASHYHGHPVDNPGLPSTIERTVVNDKLAFSAVYPFMLSNTRSLVGTAMMYASHDEDRLKNTVVAGNPYLAQRSQVRVAQAQLDYVGLGTGVVRRASFNVAKAFDVLGASKSAQTNIAGYAPVNPVSLTFVRTGATYTQSDEWPWKIGTVVSMTGQYSPDTLPTSEQISFGAQRFALGYQPGEASGDSGWGASFEVNRPVDIGMTYLKAFTPYVAVDAARVFLHGGTANPRRLSSVGIGFRVSDTKHYSIDLSVAKAVGDAPVESASRSPRINATLSYQLD</sequence>
<dbReference type="InterPro" id="IPR013686">
    <property type="entry name" value="Polypept-transport_assoc_ShlB"/>
</dbReference>
<evidence type="ECO:0000259" key="5">
    <source>
        <dbReference type="Pfam" id="PF03865"/>
    </source>
</evidence>
<keyword evidence="3" id="KW-0998">Cell outer membrane</keyword>
<keyword evidence="4" id="KW-0732">Signal</keyword>
<evidence type="ECO:0000256" key="1">
    <source>
        <dbReference type="ARBA" id="ARBA00022452"/>
    </source>
</evidence>
<dbReference type="GO" id="GO:0046819">
    <property type="term" value="P:protein secretion by the type V secretion system"/>
    <property type="evidence" value="ECO:0007669"/>
    <property type="project" value="TreeGrafter"/>
</dbReference>
<dbReference type="Gene3D" id="2.40.160.50">
    <property type="entry name" value="membrane protein fhac: a member of the omp85/tpsb transporter family"/>
    <property type="match status" value="1"/>
</dbReference>
<gene>
    <name evidence="7" type="ORF">AWB70_03371</name>
</gene>
<evidence type="ECO:0000256" key="4">
    <source>
        <dbReference type="SAM" id="SignalP"/>
    </source>
</evidence>
<name>A0A158HIS8_CABCO</name>
<evidence type="ECO:0000259" key="6">
    <source>
        <dbReference type="Pfam" id="PF08479"/>
    </source>
</evidence>
<protein>
    <submittedName>
        <fullName evidence="7">Polypeptide-transport-associated domain-containing protein</fullName>
    </submittedName>
</protein>
<dbReference type="Gene3D" id="3.10.20.310">
    <property type="entry name" value="membrane protein fhac"/>
    <property type="match status" value="1"/>
</dbReference>
<evidence type="ECO:0000313" key="8">
    <source>
        <dbReference type="Proteomes" id="UP000054740"/>
    </source>
</evidence>
<dbReference type="Proteomes" id="UP000054740">
    <property type="component" value="Unassembled WGS sequence"/>
</dbReference>
<keyword evidence="1" id="KW-0472">Membrane</keyword>
<keyword evidence="2" id="KW-0812">Transmembrane</keyword>
<keyword evidence="8" id="KW-1185">Reference proteome</keyword>
<dbReference type="RefSeq" id="WP_053570590.1">
    <property type="nucleotide sequence ID" value="NZ_FCNY02000008.1"/>
</dbReference>
<feature type="domain" description="Polypeptide-transport-associated ShlB-type" evidence="6">
    <location>
        <begin position="80"/>
        <end position="151"/>
    </location>
</feature>
<evidence type="ECO:0000313" key="7">
    <source>
        <dbReference type="EMBL" id="SAL44206.1"/>
    </source>
</evidence>